<reference evidence="13 14" key="1">
    <citation type="submission" date="2014-08" db="EMBL/GenBank/DDBJ databases">
        <title>Genomic and Phenotypic Diversity of Colwellia psychrerythraea strains from Disparate Marine Basins.</title>
        <authorList>
            <person name="Techtmann S.M."/>
            <person name="Stelling S.C."/>
            <person name="Utturkar S.M."/>
            <person name="Alshibli N."/>
            <person name="Harris A."/>
            <person name="Brown S.D."/>
            <person name="Hazen T.C."/>
        </authorList>
    </citation>
    <scope>NUCLEOTIDE SEQUENCE [LARGE SCALE GENOMIC DNA]</scope>
    <source>
        <strain evidence="13 14">GAB14E</strain>
    </source>
</reference>
<dbReference type="EMBL" id="JQEC01000021">
    <property type="protein sequence ID" value="KGJ93962.1"/>
    <property type="molecule type" value="Genomic_DNA"/>
</dbReference>
<dbReference type="PATRIC" id="fig|28229.3.peg.2140"/>
<evidence type="ECO:0000256" key="5">
    <source>
        <dbReference type="ARBA" id="ARBA00022692"/>
    </source>
</evidence>
<evidence type="ECO:0000256" key="1">
    <source>
        <dbReference type="ARBA" id="ARBA00004442"/>
    </source>
</evidence>
<dbReference type="Gene3D" id="3.10.20.310">
    <property type="entry name" value="membrane protein fhac"/>
    <property type="match status" value="3"/>
</dbReference>
<dbReference type="InterPro" id="IPR035243">
    <property type="entry name" value="TamA_POTRA_Dom_1"/>
</dbReference>
<dbReference type="RefSeq" id="WP_033082167.1">
    <property type="nucleotide sequence ID" value="NZ_JQEC01000021.1"/>
</dbReference>
<accession>A0A099KVS4</accession>
<protein>
    <recommendedName>
        <fullName evidence="3">Translocation and assembly module subunit TamA</fullName>
    </recommendedName>
    <alternativeName>
        <fullName evidence="9">Autotransporter assembly factor TamA</fullName>
    </alternativeName>
</protein>
<keyword evidence="5" id="KW-0812">Transmembrane</keyword>
<evidence type="ECO:0000256" key="3">
    <source>
        <dbReference type="ARBA" id="ARBA00015419"/>
    </source>
</evidence>
<sequence>MLSFRIFANGLILFVLSHSVKASNLVVSLKGQLPEIVHNNVRAHLGSLPKSDLARSAFIYTAKDNTQQALQALGYYQAEIIATVSSGEKTAEEPWQLILNISLNSPTLIDKVSITLDGQANQDTVFRALLNNIQIKHGQHLHHGKYEDLKSDLLSLALQRGYFNGELTESKITIKQQYKYADISLHYQSGPRFQFGDVNFSDFDLEPELLSSLIPFQKEEYYSTSTFHELQHQLQSTQYFGSIIAVPGAKIEDNVNDKYTIPIHVSLTPAKSHQFDFGVGYATDTEYRLSAAWRTPLINKYGHFQETKFEYSKINPTGKFIYSVPLSHPRNDLLQFQMSVEYEDYADQKTQFFSTQIGRLISDNLWQRQIYTRYHKEKWKYELDVNEPNIEWSEDAASYLIPGITWSRTIRLGSPLDPSEGFRQTYNIEGAHLKVGSDNSFFRIHGRWNYITTLKANHRLVTRAEYGAIYVDRDAELAPSLRFYAGGDQSIRGFAYQSIGSTIPSSSDPEQGDPIVVGSTRLIVASIEYQYYLNNKWRVALFSDGGSAADKGEFELVYSFGTGLHYISPVGAIKLDVAYGINDYDNKDNGWRLHINLGAEL</sequence>
<dbReference type="Gene3D" id="2.40.160.50">
    <property type="entry name" value="membrane protein fhac: a member of the omp85/tpsb transporter family"/>
    <property type="match status" value="1"/>
</dbReference>
<dbReference type="InterPro" id="IPR039910">
    <property type="entry name" value="D15-like"/>
</dbReference>
<evidence type="ECO:0000256" key="2">
    <source>
        <dbReference type="ARBA" id="ARBA00010248"/>
    </source>
</evidence>
<keyword evidence="8" id="KW-0998">Cell outer membrane</keyword>
<gene>
    <name evidence="13" type="ORF">GAB14E_2517</name>
</gene>
<keyword evidence="7" id="KW-0472">Membrane</keyword>
<dbReference type="OrthoDB" id="9803054at2"/>
<evidence type="ECO:0000256" key="6">
    <source>
        <dbReference type="ARBA" id="ARBA00022729"/>
    </source>
</evidence>
<evidence type="ECO:0000259" key="11">
    <source>
        <dbReference type="Pfam" id="PF01103"/>
    </source>
</evidence>
<evidence type="ECO:0000256" key="9">
    <source>
        <dbReference type="ARBA" id="ARBA00033063"/>
    </source>
</evidence>
<evidence type="ECO:0000256" key="7">
    <source>
        <dbReference type="ARBA" id="ARBA00023136"/>
    </source>
</evidence>
<dbReference type="Pfam" id="PF01103">
    <property type="entry name" value="Omp85"/>
    <property type="match status" value="1"/>
</dbReference>
<keyword evidence="6" id="KW-0732">Signal</keyword>
<evidence type="ECO:0000313" key="13">
    <source>
        <dbReference type="EMBL" id="KGJ93962.1"/>
    </source>
</evidence>
<name>A0A099KVS4_COLPS</name>
<evidence type="ECO:0000256" key="10">
    <source>
        <dbReference type="ARBA" id="ARBA00093548"/>
    </source>
</evidence>
<dbReference type="PANTHER" id="PTHR12815">
    <property type="entry name" value="SORTING AND ASSEMBLY MACHINERY SAMM50 PROTEIN FAMILY MEMBER"/>
    <property type="match status" value="1"/>
</dbReference>
<comment type="similarity">
    <text evidence="2">Belongs to the TamA family.</text>
</comment>
<feature type="domain" description="Bacterial surface antigen (D15)" evidence="11">
    <location>
        <begin position="309"/>
        <end position="599"/>
    </location>
</feature>
<dbReference type="PANTHER" id="PTHR12815:SF47">
    <property type="entry name" value="TRANSLOCATION AND ASSEMBLY MODULE SUBUNIT TAMA"/>
    <property type="match status" value="1"/>
</dbReference>
<evidence type="ECO:0000256" key="4">
    <source>
        <dbReference type="ARBA" id="ARBA00022452"/>
    </source>
</evidence>
<dbReference type="GO" id="GO:0009279">
    <property type="term" value="C:cell outer membrane"/>
    <property type="evidence" value="ECO:0007669"/>
    <property type="project" value="UniProtKB-SubCell"/>
</dbReference>
<feature type="domain" description="TamA POTRA" evidence="12">
    <location>
        <begin position="27"/>
        <end position="102"/>
    </location>
</feature>
<evidence type="ECO:0000313" key="14">
    <source>
        <dbReference type="Proteomes" id="UP000029868"/>
    </source>
</evidence>
<comment type="subunit">
    <text evidence="10">Interacts with TamB to form the translocation and assembly module (TAM).</text>
</comment>
<evidence type="ECO:0000259" key="12">
    <source>
        <dbReference type="Pfam" id="PF17243"/>
    </source>
</evidence>
<comment type="caution">
    <text evidence="13">The sequence shown here is derived from an EMBL/GenBank/DDBJ whole genome shotgun (WGS) entry which is preliminary data.</text>
</comment>
<dbReference type="GO" id="GO:0009306">
    <property type="term" value="P:protein secretion"/>
    <property type="evidence" value="ECO:0007669"/>
    <property type="project" value="TreeGrafter"/>
</dbReference>
<dbReference type="Pfam" id="PF17243">
    <property type="entry name" value="POTRA_TamA_1"/>
    <property type="match status" value="1"/>
</dbReference>
<dbReference type="AlphaFoldDB" id="A0A099KVS4"/>
<dbReference type="InterPro" id="IPR000184">
    <property type="entry name" value="Bac_surfAg_D15"/>
</dbReference>
<organism evidence="13 14">
    <name type="scientific">Colwellia psychrerythraea</name>
    <name type="common">Vibrio psychroerythus</name>
    <dbReference type="NCBI Taxonomy" id="28229"/>
    <lineage>
        <taxon>Bacteria</taxon>
        <taxon>Pseudomonadati</taxon>
        <taxon>Pseudomonadota</taxon>
        <taxon>Gammaproteobacteria</taxon>
        <taxon>Alteromonadales</taxon>
        <taxon>Colwelliaceae</taxon>
        <taxon>Colwellia</taxon>
    </lineage>
</organism>
<evidence type="ECO:0000256" key="8">
    <source>
        <dbReference type="ARBA" id="ARBA00023237"/>
    </source>
</evidence>
<dbReference type="GO" id="GO:0097347">
    <property type="term" value="C:TAM protein secretion complex"/>
    <property type="evidence" value="ECO:0007669"/>
    <property type="project" value="TreeGrafter"/>
</dbReference>
<proteinExistence type="inferred from homology"/>
<comment type="subcellular location">
    <subcellularLocation>
        <location evidence="1">Cell outer membrane</location>
    </subcellularLocation>
</comment>
<dbReference type="Proteomes" id="UP000029868">
    <property type="component" value="Unassembled WGS sequence"/>
</dbReference>
<keyword evidence="4" id="KW-1134">Transmembrane beta strand</keyword>